<evidence type="ECO:0000256" key="1">
    <source>
        <dbReference type="SAM" id="Phobius"/>
    </source>
</evidence>
<name>A0A8S5MI38_9CAUD</name>
<feature type="transmembrane region" description="Helical" evidence="1">
    <location>
        <begin position="120"/>
        <end position="144"/>
    </location>
</feature>
<organism evidence="2">
    <name type="scientific">Siphoviridae sp. ctmHK1</name>
    <dbReference type="NCBI Taxonomy" id="2826452"/>
    <lineage>
        <taxon>Viruses</taxon>
        <taxon>Duplodnaviria</taxon>
        <taxon>Heunggongvirae</taxon>
        <taxon>Uroviricota</taxon>
        <taxon>Caudoviricetes</taxon>
    </lineage>
</organism>
<dbReference type="EMBL" id="BK014909">
    <property type="protein sequence ID" value="DAD81884.1"/>
    <property type="molecule type" value="Genomic_DNA"/>
</dbReference>
<keyword evidence="1" id="KW-1133">Transmembrane helix</keyword>
<reference evidence="2" key="1">
    <citation type="journal article" date="2021" name="Proc. Natl. Acad. Sci. U.S.A.">
        <title>A Catalog of Tens of Thousands of Viruses from Human Metagenomes Reveals Hidden Associations with Chronic Diseases.</title>
        <authorList>
            <person name="Tisza M.J."/>
            <person name="Buck C.B."/>
        </authorList>
    </citation>
    <scope>NUCLEOTIDE SEQUENCE</scope>
    <source>
        <strain evidence="2">CtmHK1</strain>
    </source>
</reference>
<keyword evidence="1" id="KW-0472">Membrane</keyword>
<protein>
    <submittedName>
        <fullName evidence="2">Uncharacterized protein</fullName>
    </submittedName>
</protein>
<sequence length="192" mass="20895">MASFHVTRSVPSFIHRQRIPASMSSLSTAIANRVSVSTASMRETISPRLAFVAAFAPVLHERVELVHAHVIDDIEGAVIRLVGGALKNHPGEVFIIKAVSLGAAAVADGDDGVNRRQADFVTVVCGVVKPVVGWLSVFLGVLLCSHKKQFPRIEYVFYMRTCAASYLAGRRLLQSLHPHDSSTYVRLFTAQS</sequence>
<keyword evidence="1" id="KW-0812">Transmembrane</keyword>
<accession>A0A8S5MI38</accession>
<evidence type="ECO:0000313" key="2">
    <source>
        <dbReference type="EMBL" id="DAD81884.1"/>
    </source>
</evidence>
<proteinExistence type="predicted"/>